<dbReference type="SUPFAM" id="SSF56053">
    <property type="entry name" value="Ribosomal protein L6"/>
    <property type="match status" value="1"/>
</dbReference>
<dbReference type="InterPro" id="IPR002358">
    <property type="entry name" value="Ribosomal_uL6_CS"/>
</dbReference>
<comment type="similarity">
    <text evidence="1">Belongs to the universal ribosomal protein uL6 family.</text>
</comment>
<sequence length="250" mass="26872">MLRGLQSWSMLTRTRGFAAAAGAAGSLTELEQAALYRKMAVAVVTGGRSELETLVKGAMADDVPLRGPLAEAALKAAMFVPQGTLLEAEADLDLVQHGAHHAIRPKPRAKRQRALFGTVKSAVASVLEGLDRGYVKRLNLVGVGYRAWLGKPSEGKALVDDGSVRAPVAAPDDDVLWLKLGYSHDVEVPIPDGLAVKVIKDTTIVVEGIHKQQVGEFAAQLRRHRKPDAYKGKGVRYDGEVLTLKQGKRN</sequence>
<protein>
    <submittedName>
        <fullName evidence="5">50S ribosomal protein L6</fullName>
    </submittedName>
</protein>
<dbReference type="GO" id="GO:0003735">
    <property type="term" value="F:structural constituent of ribosome"/>
    <property type="evidence" value="ECO:0007669"/>
    <property type="project" value="InterPro"/>
</dbReference>
<dbReference type="GeneID" id="25567863"/>
<dbReference type="STRING" id="461836.A0A0L0DLC2"/>
<keyword evidence="3" id="KW-0687">Ribonucleoprotein</keyword>
<dbReference type="GO" id="GO:0019843">
    <property type="term" value="F:rRNA binding"/>
    <property type="evidence" value="ECO:0007669"/>
    <property type="project" value="InterPro"/>
</dbReference>
<gene>
    <name evidence="5" type="ORF">AMSG_09395</name>
</gene>
<evidence type="ECO:0000313" key="6">
    <source>
        <dbReference type="Proteomes" id="UP000054408"/>
    </source>
</evidence>
<dbReference type="Pfam" id="PF00347">
    <property type="entry name" value="Ribosomal_L6"/>
    <property type="match status" value="1"/>
</dbReference>
<dbReference type="GO" id="GO:1990904">
    <property type="term" value="C:ribonucleoprotein complex"/>
    <property type="evidence" value="ECO:0007669"/>
    <property type="project" value="UniProtKB-KW"/>
</dbReference>
<dbReference type="AlphaFoldDB" id="A0A0L0DLC2"/>
<dbReference type="GO" id="GO:0005840">
    <property type="term" value="C:ribosome"/>
    <property type="evidence" value="ECO:0007669"/>
    <property type="project" value="UniProtKB-KW"/>
</dbReference>
<evidence type="ECO:0000313" key="5">
    <source>
        <dbReference type="EMBL" id="KNC53092.1"/>
    </source>
</evidence>
<organism evidence="5 6">
    <name type="scientific">Thecamonas trahens ATCC 50062</name>
    <dbReference type="NCBI Taxonomy" id="461836"/>
    <lineage>
        <taxon>Eukaryota</taxon>
        <taxon>Apusozoa</taxon>
        <taxon>Apusomonadida</taxon>
        <taxon>Apusomonadidae</taxon>
        <taxon>Thecamonas</taxon>
    </lineage>
</organism>
<dbReference type="PANTHER" id="PTHR11655:SF14">
    <property type="entry name" value="LARGE RIBOSOMAL SUBUNIT PROTEIN UL6M"/>
    <property type="match status" value="1"/>
</dbReference>
<dbReference type="GO" id="GO:0002181">
    <property type="term" value="P:cytoplasmic translation"/>
    <property type="evidence" value="ECO:0007669"/>
    <property type="project" value="TreeGrafter"/>
</dbReference>
<dbReference type="InterPro" id="IPR036789">
    <property type="entry name" value="Ribosomal_uL6-like_a/b-dom_sf"/>
</dbReference>
<dbReference type="InterPro" id="IPR020040">
    <property type="entry name" value="Ribosomal_uL6_a/b-dom"/>
</dbReference>
<dbReference type="PROSITE" id="PS00525">
    <property type="entry name" value="RIBOSOMAL_L6_1"/>
    <property type="match status" value="1"/>
</dbReference>
<reference evidence="5 6" key="1">
    <citation type="submission" date="2010-05" db="EMBL/GenBank/DDBJ databases">
        <title>The Genome Sequence of Thecamonas trahens ATCC 50062.</title>
        <authorList>
            <consortium name="The Broad Institute Genome Sequencing Platform"/>
            <person name="Russ C."/>
            <person name="Cuomo C."/>
            <person name="Shea T."/>
            <person name="Young S.K."/>
            <person name="Zeng Q."/>
            <person name="Koehrsen M."/>
            <person name="Haas B."/>
            <person name="Borodovsky M."/>
            <person name="Guigo R."/>
            <person name="Alvarado L."/>
            <person name="Berlin A."/>
            <person name="Bochicchio J."/>
            <person name="Borenstein D."/>
            <person name="Chapman S."/>
            <person name="Chen Z."/>
            <person name="Freedman E."/>
            <person name="Gellesch M."/>
            <person name="Goldberg J."/>
            <person name="Griggs A."/>
            <person name="Gujja S."/>
            <person name="Heilman E."/>
            <person name="Heiman D."/>
            <person name="Hepburn T."/>
            <person name="Howarth C."/>
            <person name="Jen D."/>
            <person name="Larson L."/>
            <person name="Mehta T."/>
            <person name="Park D."/>
            <person name="Pearson M."/>
            <person name="Roberts A."/>
            <person name="Saif S."/>
            <person name="Shenoy N."/>
            <person name="Sisk P."/>
            <person name="Stolte C."/>
            <person name="Sykes S."/>
            <person name="Thomson T."/>
            <person name="Walk T."/>
            <person name="White J."/>
            <person name="Yandava C."/>
            <person name="Burger G."/>
            <person name="Gray M.W."/>
            <person name="Holland P.W.H."/>
            <person name="King N."/>
            <person name="Lang F.B.F."/>
            <person name="Roger A.J."/>
            <person name="Ruiz-Trillo I."/>
            <person name="Lander E."/>
            <person name="Nusbaum C."/>
        </authorList>
    </citation>
    <scope>NUCLEOTIDE SEQUENCE [LARGE SCALE GENOMIC DNA]</scope>
    <source>
        <strain evidence="5 6">ATCC 50062</strain>
    </source>
</reference>
<dbReference type="OrthoDB" id="540873at2759"/>
<dbReference type="EMBL" id="GL349478">
    <property type="protein sequence ID" value="KNC53092.1"/>
    <property type="molecule type" value="Genomic_DNA"/>
</dbReference>
<evidence type="ECO:0000256" key="1">
    <source>
        <dbReference type="ARBA" id="ARBA00009356"/>
    </source>
</evidence>
<dbReference type="Gene3D" id="3.90.930.12">
    <property type="entry name" value="Ribosomal protein L6, alpha-beta domain"/>
    <property type="match status" value="1"/>
</dbReference>
<dbReference type="InterPro" id="IPR000702">
    <property type="entry name" value="Ribosomal_uL6-like"/>
</dbReference>
<name>A0A0L0DLC2_THETB</name>
<dbReference type="eggNOG" id="KOG3254">
    <property type="taxonomic scope" value="Eukaryota"/>
</dbReference>
<evidence type="ECO:0000256" key="3">
    <source>
        <dbReference type="ARBA" id="ARBA00023274"/>
    </source>
</evidence>
<keyword evidence="6" id="KW-1185">Reference proteome</keyword>
<accession>A0A0L0DLC2</accession>
<dbReference type="Proteomes" id="UP000054408">
    <property type="component" value="Unassembled WGS sequence"/>
</dbReference>
<feature type="domain" description="Large ribosomal subunit protein uL6 alpha-beta" evidence="4">
    <location>
        <begin position="174"/>
        <end position="237"/>
    </location>
</feature>
<dbReference type="RefSeq" id="XP_013754762.1">
    <property type="nucleotide sequence ID" value="XM_013899308.1"/>
</dbReference>
<evidence type="ECO:0000256" key="2">
    <source>
        <dbReference type="ARBA" id="ARBA00022980"/>
    </source>
</evidence>
<keyword evidence="2 5" id="KW-0689">Ribosomal protein</keyword>
<dbReference type="PANTHER" id="PTHR11655">
    <property type="entry name" value="60S/50S RIBOSOMAL PROTEIN L6/L9"/>
    <property type="match status" value="1"/>
</dbReference>
<proteinExistence type="inferred from homology"/>
<evidence type="ECO:0000259" key="4">
    <source>
        <dbReference type="Pfam" id="PF00347"/>
    </source>
</evidence>